<dbReference type="GO" id="GO:0016757">
    <property type="term" value="F:glycosyltransferase activity"/>
    <property type="evidence" value="ECO:0007669"/>
    <property type="project" value="InterPro"/>
</dbReference>
<feature type="domain" description="Glycosyltransferase subfamily 4-like N-terminal" evidence="2">
    <location>
        <begin position="17"/>
        <end position="176"/>
    </location>
</feature>
<keyword evidence="3" id="KW-0808">Transferase</keyword>
<dbReference type="EMBL" id="CP011213">
    <property type="protein sequence ID" value="AKM82102.1"/>
    <property type="molecule type" value="Genomic_DNA"/>
</dbReference>
<dbReference type="AlphaFoldDB" id="A0A0G4B532"/>
<dbReference type="CDD" id="cd03801">
    <property type="entry name" value="GT4_PimA-like"/>
    <property type="match status" value="1"/>
</dbReference>
<evidence type="ECO:0000313" key="3">
    <source>
        <dbReference type="EMBL" id="AKM82102.1"/>
    </source>
</evidence>
<proteinExistence type="predicted"/>
<dbReference type="InterPro" id="IPR028098">
    <property type="entry name" value="Glyco_trans_4-like_N"/>
</dbReference>
<name>A0A0G4B532_9BACT</name>
<dbReference type="Pfam" id="PF00534">
    <property type="entry name" value="Glycos_transf_1"/>
    <property type="match status" value="1"/>
</dbReference>
<dbReference type="PANTHER" id="PTHR12526:SF630">
    <property type="entry name" value="GLYCOSYLTRANSFERASE"/>
    <property type="match status" value="1"/>
</dbReference>
<dbReference type="STRING" id="1618337.UT28_C0001G0293"/>
<accession>A0A0G4B532</accession>
<evidence type="ECO:0000259" key="2">
    <source>
        <dbReference type="Pfam" id="PF13439"/>
    </source>
</evidence>
<sequence>MKKISILEIIGDSSLAGAPRHLLGILENIDTEKFALHCICPPGPLAGEIRKLHRHIDLEVIPMNDRFDMEAIRRIRKEIKLSNPQIIHVHGTRAGVLGRLAAIGANKPVIYTEHLWTKQFKLQSKWMNFVHYSANWFLDIFTTLNIAVSEAVKEFMVSSSISRYEKVKVIYNGIEPTSHQAKIFQSEQEFLLATVGTLNQQKGVQYLIGALPKVIKEFPGIRLEIIGDGEYRRHLVDQVKKLKLKNYVKFTGFVPNPVKYLEKFDLYVQPSLSESFGLAMVQAMDVGLPVVATNTGGIPEVVMEGKSGLLVEPSNSETLSDAILEMLRHPSMAKKMGEMAQKEAKLRFNIKDMMVELERTYEQVVANSAISQ</sequence>
<dbReference type="Pfam" id="PF13439">
    <property type="entry name" value="Glyco_transf_4"/>
    <property type="match status" value="1"/>
</dbReference>
<feature type="domain" description="Glycosyl transferase family 1" evidence="1">
    <location>
        <begin position="181"/>
        <end position="342"/>
    </location>
</feature>
<protein>
    <submittedName>
        <fullName evidence="3">Group 1 glycosyl transferase</fullName>
    </submittedName>
</protein>
<dbReference type="Gene3D" id="3.40.50.2000">
    <property type="entry name" value="Glycogen Phosphorylase B"/>
    <property type="match status" value="2"/>
</dbReference>
<dbReference type="SUPFAM" id="SSF53756">
    <property type="entry name" value="UDP-Glycosyltransferase/glycogen phosphorylase"/>
    <property type="match status" value="1"/>
</dbReference>
<dbReference type="Proteomes" id="UP000035648">
    <property type="component" value="Chromosome"/>
</dbReference>
<evidence type="ECO:0000259" key="1">
    <source>
        <dbReference type="Pfam" id="PF00534"/>
    </source>
</evidence>
<organism evidence="3 4">
    <name type="scientific">Berkelbacteria bacterium GW2011_GWE1_39_12</name>
    <dbReference type="NCBI Taxonomy" id="1618337"/>
    <lineage>
        <taxon>Bacteria</taxon>
        <taxon>Candidatus Berkelbacteria</taxon>
    </lineage>
</organism>
<reference evidence="3 4" key="1">
    <citation type="journal article" date="2015" name="Nature">
        <title>rRNA introns, odd ribosomes, and small enigmatic genomes across a large radiation of phyla.</title>
        <authorList>
            <person name="Brown C.T."/>
            <person name="Hug L.A."/>
            <person name="Thomas B.C."/>
            <person name="Sharon I."/>
            <person name="Castelle C.J."/>
            <person name="Singh A."/>
            <person name="Wilkins M.J."/>
            <person name="Williams K.H."/>
            <person name="Banfield J.F."/>
        </authorList>
    </citation>
    <scope>NUCLEOTIDE SEQUENCE [LARGE SCALE GENOMIC DNA]</scope>
</reference>
<dbReference type="InterPro" id="IPR001296">
    <property type="entry name" value="Glyco_trans_1"/>
</dbReference>
<evidence type="ECO:0000313" key="4">
    <source>
        <dbReference type="Proteomes" id="UP000035648"/>
    </source>
</evidence>
<dbReference type="PANTHER" id="PTHR12526">
    <property type="entry name" value="GLYCOSYLTRANSFERASE"/>
    <property type="match status" value="1"/>
</dbReference>
<dbReference type="KEGG" id="bbgw:UT28_C0001G0293"/>
<gene>
    <name evidence="3" type="ORF">UT28_C0001G0293</name>
</gene>